<name>A0AAU6MX88_9CAUD</name>
<gene>
    <name evidence="2" type="ORF">184DA_123</name>
</gene>
<proteinExistence type="predicted"/>
<dbReference type="InterPro" id="IPR021358">
    <property type="entry name" value="DUF2977"/>
</dbReference>
<evidence type="ECO:0000313" key="2">
    <source>
        <dbReference type="EMBL" id="WVX90729.1"/>
    </source>
</evidence>
<protein>
    <submittedName>
        <fullName evidence="2">Tail fiber protein</fullName>
    </submittedName>
</protein>
<feature type="coiled-coil region" evidence="1">
    <location>
        <begin position="93"/>
        <end position="120"/>
    </location>
</feature>
<sequence length="126" mass="14939">MVVKYDIGRDEIVLHLREGKYITGFTTVGGYDEELGQVKVNREILPAYFFDNFAYERYLYYSKPEEVIENKNYIPPQINDEDEQESQQITVPKEQYDSLKEELELMKQQQEAMMKMLQKLLGQKGQ</sequence>
<keyword evidence="1" id="KW-0175">Coiled coil</keyword>
<reference evidence="2" key="1">
    <citation type="submission" date="2023-11" db="EMBL/GenBank/DDBJ databases">
        <title>Characterization of a newly isolated phage infecting non-aureus staphylococci isolated from bovine mastitis.</title>
        <authorList>
            <person name="Wanecka A."/>
            <person name="Marynowska M."/>
            <person name="Wesolowski W."/>
            <person name="Bloch S."/>
            <person name="Nejman-Falenczyk B."/>
            <person name="Neumann J."/>
            <person name="Krol J."/>
            <person name="Florek M."/>
            <person name="Ulanicki K."/>
            <person name="Napierala A."/>
            <person name="Twardon J."/>
            <person name="Wolska B."/>
            <person name="Porebska J."/>
            <person name="Ziubrzycka A."/>
            <person name="Czeretowicz I."/>
            <person name="Benisz M."/>
        </authorList>
    </citation>
    <scope>NUCLEOTIDE SEQUENCE</scope>
</reference>
<accession>A0AAU6MX88</accession>
<organism evidence="2">
    <name type="scientific">Staphylococcus phage 184DA</name>
    <dbReference type="NCBI Taxonomy" id="3110532"/>
    <lineage>
        <taxon>Viruses</taxon>
        <taxon>Duplodnaviria</taxon>
        <taxon>Heunggongvirae</taxon>
        <taxon>Uroviricota</taxon>
        <taxon>Caudoviricetes</taxon>
    </lineage>
</organism>
<evidence type="ECO:0000256" key="1">
    <source>
        <dbReference type="SAM" id="Coils"/>
    </source>
</evidence>
<dbReference type="Pfam" id="PF11192">
    <property type="entry name" value="DUF2977"/>
    <property type="match status" value="1"/>
</dbReference>
<dbReference type="EMBL" id="OR885926">
    <property type="protein sequence ID" value="WVX90729.1"/>
    <property type="molecule type" value="Genomic_DNA"/>
</dbReference>